<dbReference type="Proteomes" id="UP001442494">
    <property type="component" value="Unassembled WGS sequence"/>
</dbReference>
<sequence>MQKDMNFPMVAIVNDLDALIAEIDENPHLSSWVVRLVLKSIKDKAKRMATEIPQPEYLNQPIQSKSFKSSSNISYQKIKVLRQGR</sequence>
<proteinExistence type="predicted"/>
<comment type="caution">
    <text evidence="1">The sequence shown here is derived from an EMBL/GenBank/DDBJ whole genome shotgun (WGS) entry which is preliminary data.</text>
</comment>
<evidence type="ECO:0000313" key="2">
    <source>
        <dbReference type="Proteomes" id="UP001442494"/>
    </source>
</evidence>
<gene>
    <name evidence="1" type="ORF">NDI37_18320</name>
</gene>
<protein>
    <submittedName>
        <fullName evidence="1">Uncharacterized protein</fullName>
    </submittedName>
</protein>
<dbReference type="EMBL" id="JAMPKK010000043">
    <property type="protein sequence ID" value="MEP0866416.1"/>
    <property type="molecule type" value="Genomic_DNA"/>
</dbReference>
<reference evidence="1 2" key="1">
    <citation type="submission" date="2022-04" db="EMBL/GenBank/DDBJ databases">
        <title>Positive selection, recombination, and allopatry shape intraspecific diversity of widespread and dominant cyanobacteria.</title>
        <authorList>
            <person name="Wei J."/>
            <person name="Shu W."/>
            <person name="Hu C."/>
        </authorList>
    </citation>
    <scope>NUCLEOTIDE SEQUENCE [LARGE SCALE GENOMIC DNA]</scope>
    <source>
        <strain evidence="1 2">GB2-A5</strain>
    </source>
</reference>
<keyword evidence="2" id="KW-1185">Reference proteome</keyword>
<organism evidence="1 2">
    <name type="scientific">Funiculus sociatus GB2-A5</name>
    <dbReference type="NCBI Taxonomy" id="2933946"/>
    <lineage>
        <taxon>Bacteria</taxon>
        <taxon>Bacillati</taxon>
        <taxon>Cyanobacteriota</taxon>
        <taxon>Cyanophyceae</taxon>
        <taxon>Coleofasciculales</taxon>
        <taxon>Coleofasciculaceae</taxon>
        <taxon>Funiculus</taxon>
    </lineage>
</organism>
<accession>A0ABV0JSP0</accession>
<name>A0ABV0JSP0_9CYAN</name>
<evidence type="ECO:0000313" key="1">
    <source>
        <dbReference type="EMBL" id="MEP0866416.1"/>
    </source>
</evidence>
<dbReference type="RefSeq" id="WP_190422791.1">
    <property type="nucleotide sequence ID" value="NZ_JAMPKK010000043.1"/>
</dbReference>